<keyword evidence="1" id="KW-0812">Transmembrane</keyword>
<dbReference type="Pfam" id="PF06961">
    <property type="entry name" value="DUF1294"/>
    <property type="match status" value="1"/>
</dbReference>
<keyword evidence="3" id="KW-1185">Reference proteome</keyword>
<evidence type="ECO:0000256" key="1">
    <source>
        <dbReference type="SAM" id="Phobius"/>
    </source>
</evidence>
<dbReference type="EMBL" id="JACHFW010000009">
    <property type="protein sequence ID" value="MBB5265188.1"/>
    <property type="molecule type" value="Genomic_DNA"/>
</dbReference>
<protein>
    <submittedName>
        <fullName evidence="2">Uncharacterized membrane protein YsdA (DUF1294 family)</fullName>
    </submittedName>
</protein>
<dbReference type="PIRSF" id="PIRSF002599">
    <property type="entry name" value="Cold_shock_A"/>
    <property type="match status" value="1"/>
</dbReference>
<keyword evidence="1" id="KW-1133">Transmembrane helix</keyword>
<comment type="caution">
    <text evidence="2">The sequence shown here is derived from an EMBL/GenBank/DDBJ whole genome shotgun (WGS) entry which is preliminary data.</text>
</comment>
<evidence type="ECO:0000313" key="2">
    <source>
        <dbReference type="EMBL" id="MBB5265188.1"/>
    </source>
</evidence>
<dbReference type="InterPro" id="IPR010718">
    <property type="entry name" value="DUF1294"/>
</dbReference>
<keyword evidence="1" id="KW-0472">Membrane</keyword>
<name>A0A7W8HC06_9FIRM</name>
<dbReference type="RefSeq" id="WP_183774847.1">
    <property type="nucleotide sequence ID" value="NZ_JACHFW010000009.1"/>
</dbReference>
<evidence type="ECO:0000313" key="3">
    <source>
        <dbReference type="Proteomes" id="UP000543642"/>
    </source>
</evidence>
<dbReference type="Proteomes" id="UP000543642">
    <property type="component" value="Unassembled WGS sequence"/>
</dbReference>
<dbReference type="InterPro" id="IPR012156">
    <property type="entry name" value="Cold_shock_CspA"/>
</dbReference>
<sequence length="88" mass="10296">MLIIAYVLIINFLGFILCGWDKRKAVKHQWRVPEKHFFILALAGAGPGILAGMYTFRHKTRHKKFIIGIPVMILIDCTVIFTLWKIWR</sequence>
<reference evidence="2 3" key="1">
    <citation type="submission" date="2020-08" db="EMBL/GenBank/DDBJ databases">
        <title>Genomic Encyclopedia of Type Strains, Phase IV (KMG-IV): sequencing the most valuable type-strain genomes for metagenomic binning, comparative biology and taxonomic classification.</title>
        <authorList>
            <person name="Goeker M."/>
        </authorList>
    </citation>
    <scope>NUCLEOTIDE SEQUENCE [LARGE SCALE GENOMIC DNA]</scope>
    <source>
        <strain evidence="2 3">DSM 106146</strain>
    </source>
</reference>
<feature type="transmembrane region" description="Helical" evidence="1">
    <location>
        <begin position="37"/>
        <end position="56"/>
    </location>
</feature>
<dbReference type="AlphaFoldDB" id="A0A7W8HC06"/>
<feature type="transmembrane region" description="Helical" evidence="1">
    <location>
        <begin position="65"/>
        <end position="87"/>
    </location>
</feature>
<organism evidence="2 3">
    <name type="scientific">Catenibacillus scindens</name>
    <dbReference type="NCBI Taxonomy" id="673271"/>
    <lineage>
        <taxon>Bacteria</taxon>
        <taxon>Bacillati</taxon>
        <taxon>Bacillota</taxon>
        <taxon>Clostridia</taxon>
        <taxon>Lachnospirales</taxon>
        <taxon>Lachnospiraceae</taxon>
        <taxon>Catenibacillus</taxon>
    </lineage>
</organism>
<gene>
    <name evidence="2" type="ORF">HNP82_002327</name>
</gene>
<dbReference type="GO" id="GO:0003676">
    <property type="term" value="F:nucleic acid binding"/>
    <property type="evidence" value="ECO:0007669"/>
    <property type="project" value="InterPro"/>
</dbReference>
<proteinExistence type="predicted"/>
<accession>A0A7W8HC06</accession>